<dbReference type="Pfam" id="PF13407">
    <property type="entry name" value="Peripla_BP_4"/>
    <property type="match status" value="1"/>
</dbReference>
<organism evidence="6 7">
    <name type="scientific">Anaerotruncus colihominis</name>
    <dbReference type="NCBI Taxonomy" id="169435"/>
    <lineage>
        <taxon>Bacteria</taxon>
        <taxon>Bacillati</taxon>
        <taxon>Bacillota</taxon>
        <taxon>Clostridia</taxon>
        <taxon>Eubacteriales</taxon>
        <taxon>Oscillospiraceae</taxon>
        <taxon>Anaerotruncus</taxon>
    </lineage>
</organism>
<reference evidence="7" key="1">
    <citation type="submission" date="2017-04" db="EMBL/GenBank/DDBJ databases">
        <title>Function of individual gut microbiota members based on whole genome sequencing of pure cultures obtained from chicken caecum.</title>
        <authorList>
            <person name="Medvecky M."/>
            <person name="Cejkova D."/>
            <person name="Polansky O."/>
            <person name="Karasova D."/>
            <person name="Kubasova T."/>
            <person name="Cizek A."/>
            <person name="Rychlik I."/>
        </authorList>
    </citation>
    <scope>NUCLEOTIDE SEQUENCE [LARGE SCALE GENOMIC DNA]</scope>
    <source>
        <strain evidence="7">An175</strain>
    </source>
</reference>
<dbReference type="EMBL" id="NFKP01000015">
    <property type="protein sequence ID" value="OUP68684.1"/>
    <property type="molecule type" value="Genomic_DNA"/>
</dbReference>
<evidence type="ECO:0000256" key="3">
    <source>
        <dbReference type="ARBA" id="ARBA00022729"/>
    </source>
</evidence>
<comment type="subcellular location">
    <subcellularLocation>
        <location evidence="1">Cell envelope</location>
    </subcellularLocation>
</comment>
<evidence type="ECO:0000259" key="5">
    <source>
        <dbReference type="Pfam" id="PF13407"/>
    </source>
</evidence>
<dbReference type="Proteomes" id="UP000196386">
    <property type="component" value="Unassembled WGS sequence"/>
</dbReference>
<keyword evidence="3 4" id="KW-0732">Signal</keyword>
<name>A0A1Y4N2Z5_9FIRM</name>
<evidence type="ECO:0000313" key="6">
    <source>
        <dbReference type="EMBL" id="OUP68684.1"/>
    </source>
</evidence>
<evidence type="ECO:0000256" key="1">
    <source>
        <dbReference type="ARBA" id="ARBA00004196"/>
    </source>
</evidence>
<dbReference type="AlphaFoldDB" id="A0A1Y4N2Z5"/>
<dbReference type="InterPro" id="IPR028082">
    <property type="entry name" value="Peripla_BP_I"/>
</dbReference>
<gene>
    <name evidence="6" type="ORF">B5F11_12175</name>
</gene>
<dbReference type="PANTHER" id="PTHR46847:SF1">
    <property type="entry name" value="D-ALLOSE-BINDING PERIPLASMIC PROTEIN-RELATED"/>
    <property type="match status" value="1"/>
</dbReference>
<dbReference type="Gene3D" id="3.40.50.2300">
    <property type="match status" value="2"/>
</dbReference>
<evidence type="ECO:0000313" key="7">
    <source>
        <dbReference type="Proteomes" id="UP000196386"/>
    </source>
</evidence>
<protein>
    <submittedName>
        <fullName evidence="6">BMP family ABC transporter substrate-binding protein</fullName>
    </submittedName>
</protein>
<dbReference type="GO" id="GO:0030246">
    <property type="term" value="F:carbohydrate binding"/>
    <property type="evidence" value="ECO:0007669"/>
    <property type="project" value="UniProtKB-ARBA"/>
</dbReference>
<comment type="similarity">
    <text evidence="2">Belongs to the bacterial solute-binding protein 2 family.</text>
</comment>
<feature type="chain" id="PRO_5039080440" evidence="4">
    <location>
        <begin position="23"/>
        <end position="335"/>
    </location>
</feature>
<feature type="domain" description="Periplasmic binding protein" evidence="5">
    <location>
        <begin position="63"/>
        <end position="314"/>
    </location>
</feature>
<sequence length="335" mass="34060">MKRIFAALLASAMFATAFTACSGGSSTASSAAPAAPAESAPAASTAPAESAPAASGETYKIYMISMDQMDQHWVNMDKGCQKAVAELGNVDYKWSAPDVKDDAKQIECINNAVADGAQAILLAANGPDADVAALKEAEAAGVKIVYVDSPANHPAVKTFATDNVAAGKTAGEEMLKALNEKGITEGKIGIINTNAATTSTVDRENGFRSAFEGTNFEIAETQYSEGDAAKSKDIATNYIAQGCVGIFGTNEGCTVGTGNAIKEDGGDVIGVGFDKSDMIQSLIKDGSLLCTMAQNPDVMGYEGIKAAVAALDGTDPGDGSTVDTGVTVLNAAALA</sequence>
<accession>A0A1Y4N2Z5</accession>
<comment type="caution">
    <text evidence="6">The sequence shown here is derived from an EMBL/GenBank/DDBJ whole genome shotgun (WGS) entry which is preliminary data.</text>
</comment>
<dbReference type="SUPFAM" id="SSF53822">
    <property type="entry name" value="Periplasmic binding protein-like I"/>
    <property type="match status" value="1"/>
</dbReference>
<dbReference type="PROSITE" id="PS51257">
    <property type="entry name" value="PROKAR_LIPOPROTEIN"/>
    <property type="match status" value="1"/>
</dbReference>
<dbReference type="PANTHER" id="PTHR46847">
    <property type="entry name" value="D-ALLOSE-BINDING PERIPLASMIC PROTEIN-RELATED"/>
    <property type="match status" value="1"/>
</dbReference>
<dbReference type="GO" id="GO:0030313">
    <property type="term" value="C:cell envelope"/>
    <property type="evidence" value="ECO:0007669"/>
    <property type="project" value="UniProtKB-SubCell"/>
</dbReference>
<evidence type="ECO:0000256" key="2">
    <source>
        <dbReference type="ARBA" id="ARBA00007639"/>
    </source>
</evidence>
<evidence type="ECO:0000256" key="4">
    <source>
        <dbReference type="SAM" id="SignalP"/>
    </source>
</evidence>
<dbReference type="RefSeq" id="WP_087301804.1">
    <property type="nucleotide sequence ID" value="NZ_JADNIE010000002.1"/>
</dbReference>
<feature type="signal peptide" evidence="4">
    <location>
        <begin position="1"/>
        <end position="22"/>
    </location>
</feature>
<proteinExistence type="inferred from homology"/>
<dbReference type="InterPro" id="IPR025997">
    <property type="entry name" value="SBP_2_dom"/>
</dbReference>